<proteinExistence type="predicted"/>
<organism evidence="1 2">
    <name type="scientific">Ensete ventricosum</name>
    <name type="common">Abyssinian banana</name>
    <name type="synonym">Musa ensete</name>
    <dbReference type="NCBI Taxonomy" id="4639"/>
    <lineage>
        <taxon>Eukaryota</taxon>
        <taxon>Viridiplantae</taxon>
        <taxon>Streptophyta</taxon>
        <taxon>Embryophyta</taxon>
        <taxon>Tracheophyta</taxon>
        <taxon>Spermatophyta</taxon>
        <taxon>Magnoliopsida</taxon>
        <taxon>Liliopsida</taxon>
        <taxon>Zingiberales</taxon>
        <taxon>Musaceae</taxon>
        <taxon>Ensete</taxon>
    </lineage>
</organism>
<evidence type="ECO:0000313" key="2">
    <source>
        <dbReference type="Proteomes" id="UP000287651"/>
    </source>
</evidence>
<name>A0A426ZHW5_ENSVE</name>
<sequence length="175" mass="19034">MLLPSHQHVPSSSAQCRHRNNHRRCPLALGGIATNNNHCRCLSYILPLSSPSPLPSSTSGAHHHSPSSLTPPLTSPLLCPTSYFSLPSLFQHLSSIDVKASARRSLPSTYASPHPRLPQPAGKTILPLPCSSPSPLLSFSLPPLCFRWRRSCCPSFAIAAALCLRRRLQPSHPLF</sequence>
<reference evidence="1 2" key="1">
    <citation type="journal article" date="2014" name="Agronomy (Basel)">
        <title>A Draft Genome Sequence for Ensete ventricosum, the Drought-Tolerant Tree Against Hunger.</title>
        <authorList>
            <person name="Harrison J."/>
            <person name="Moore K.A."/>
            <person name="Paszkiewicz K."/>
            <person name="Jones T."/>
            <person name="Grant M."/>
            <person name="Ambacheew D."/>
            <person name="Muzemil S."/>
            <person name="Studholme D.J."/>
        </authorList>
    </citation>
    <scope>NUCLEOTIDE SEQUENCE [LARGE SCALE GENOMIC DNA]</scope>
</reference>
<dbReference type="Proteomes" id="UP000287651">
    <property type="component" value="Unassembled WGS sequence"/>
</dbReference>
<dbReference type="AlphaFoldDB" id="A0A426ZHW5"/>
<evidence type="ECO:0000313" key="1">
    <source>
        <dbReference type="EMBL" id="RRT63494.1"/>
    </source>
</evidence>
<comment type="caution">
    <text evidence="1">The sequence shown here is derived from an EMBL/GenBank/DDBJ whole genome shotgun (WGS) entry which is preliminary data.</text>
</comment>
<protein>
    <submittedName>
        <fullName evidence="1">Uncharacterized protein</fullName>
    </submittedName>
</protein>
<dbReference type="EMBL" id="AMZH03006576">
    <property type="protein sequence ID" value="RRT63494.1"/>
    <property type="molecule type" value="Genomic_DNA"/>
</dbReference>
<gene>
    <name evidence="1" type="ORF">B296_00020302</name>
</gene>
<accession>A0A426ZHW5</accession>